<gene>
    <name evidence="1" type="ORF">EYC80_002201</name>
</gene>
<evidence type="ECO:0000313" key="2">
    <source>
        <dbReference type="Proteomes" id="UP000326757"/>
    </source>
</evidence>
<keyword evidence="2" id="KW-1185">Reference proteome</keyword>
<comment type="caution">
    <text evidence="1">The sequence shown here is derived from an EMBL/GenBank/DDBJ whole genome shotgun (WGS) entry which is preliminary data.</text>
</comment>
<proteinExistence type="predicted"/>
<accession>A0A5N6K3J9</accession>
<dbReference type="Proteomes" id="UP000326757">
    <property type="component" value="Unassembled WGS sequence"/>
</dbReference>
<protein>
    <submittedName>
        <fullName evidence="1">Uncharacterized protein</fullName>
    </submittedName>
</protein>
<evidence type="ECO:0000313" key="1">
    <source>
        <dbReference type="EMBL" id="KAB8296784.1"/>
    </source>
</evidence>
<name>A0A5N6K3J9_MONLA</name>
<sequence>MLENLYDQDRNNDEYKNALDEVENDEVFASLPKLEKPKALECAIYKKLFTKISDSSVVDKKNNILDSHPSEAASLVEPNISHADQAAKEAPRPEVQELTFMQRRHLALNEAARKRMGDAAWQRCQEHAREALQVSLALDDLEFHRNRLLPMMPGGKINQYSSFAPADWTCKNLWSADDGNQMKAAEERLKVHSKSEFEEDSCFRVWPEPSDWDAFEKDQVKGLATLARAENFVEFWIWDYVPQVPFKD</sequence>
<dbReference type="EMBL" id="VIGI01000008">
    <property type="protein sequence ID" value="KAB8296784.1"/>
    <property type="molecule type" value="Genomic_DNA"/>
</dbReference>
<dbReference type="OrthoDB" id="3511491at2759"/>
<organism evidence="1 2">
    <name type="scientific">Monilinia laxa</name>
    <name type="common">Brown rot fungus</name>
    <name type="synonym">Sclerotinia laxa</name>
    <dbReference type="NCBI Taxonomy" id="61186"/>
    <lineage>
        <taxon>Eukaryota</taxon>
        <taxon>Fungi</taxon>
        <taxon>Dikarya</taxon>
        <taxon>Ascomycota</taxon>
        <taxon>Pezizomycotina</taxon>
        <taxon>Leotiomycetes</taxon>
        <taxon>Helotiales</taxon>
        <taxon>Sclerotiniaceae</taxon>
        <taxon>Monilinia</taxon>
    </lineage>
</organism>
<dbReference type="AlphaFoldDB" id="A0A5N6K3J9"/>
<reference evidence="1 2" key="1">
    <citation type="submission" date="2019-06" db="EMBL/GenBank/DDBJ databases">
        <title>Genome Sequence of the Brown Rot Fungal Pathogen Monilinia laxa.</title>
        <authorList>
            <person name="De Miccolis Angelini R.M."/>
            <person name="Landi L."/>
            <person name="Abate D."/>
            <person name="Pollastro S."/>
            <person name="Romanazzi G."/>
            <person name="Faretra F."/>
        </authorList>
    </citation>
    <scope>NUCLEOTIDE SEQUENCE [LARGE SCALE GENOMIC DNA]</scope>
    <source>
        <strain evidence="1 2">Mlax316</strain>
    </source>
</reference>